<name>A0A4C1W9C8_EUMVA</name>
<evidence type="ECO:0000256" key="1">
    <source>
        <dbReference type="SAM" id="MobiDB-lite"/>
    </source>
</evidence>
<evidence type="ECO:0000313" key="3">
    <source>
        <dbReference type="Proteomes" id="UP000299102"/>
    </source>
</evidence>
<accession>A0A4C1W9C8</accession>
<dbReference type="Proteomes" id="UP000299102">
    <property type="component" value="Unassembled WGS sequence"/>
</dbReference>
<dbReference type="AlphaFoldDB" id="A0A4C1W9C8"/>
<proteinExistence type="predicted"/>
<sequence>MHSALVAGSWLPRTGDAQCGARRQSNSSMKQRISKWFLGARRNQSDYRATSRAGRRADRRAGRRAARSPREPAPPADVARALLYCH</sequence>
<comment type="caution">
    <text evidence="2">The sequence shown here is derived from an EMBL/GenBank/DDBJ whole genome shotgun (WGS) entry which is preliminary data.</text>
</comment>
<reference evidence="2 3" key="1">
    <citation type="journal article" date="2019" name="Commun. Biol.">
        <title>The bagworm genome reveals a unique fibroin gene that provides high tensile strength.</title>
        <authorList>
            <person name="Kono N."/>
            <person name="Nakamura H."/>
            <person name="Ohtoshi R."/>
            <person name="Tomita M."/>
            <person name="Numata K."/>
            <person name="Arakawa K."/>
        </authorList>
    </citation>
    <scope>NUCLEOTIDE SEQUENCE [LARGE SCALE GENOMIC DNA]</scope>
</reference>
<keyword evidence="3" id="KW-1185">Reference proteome</keyword>
<feature type="region of interest" description="Disordered" evidence="1">
    <location>
        <begin position="1"/>
        <end position="30"/>
    </location>
</feature>
<organism evidence="2 3">
    <name type="scientific">Eumeta variegata</name>
    <name type="common">Bagworm moth</name>
    <name type="synonym">Eumeta japonica</name>
    <dbReference type="NCBI Taxonomy" id="151549"/>
    <lineage>
        <taxon>Eukaryota</taxon>
        <taxon>Metazoa</taxon>
        <taxon>Ecdysozoa</taxon>
        <taxon>Arthropoda</taxon>
        <taxon>Hexapoda</taxon>
        <taxon>Insecta</taxon>
        <taxon>Pterygota</taxon>
        <taxon>Neoptera</taxon>
        <taxon>Endopterygota</taxon>
        <taxon>Lepidoptera</taxon>
        <taxon>Glossata</taxon>
        <taxon>Ditrysia</taxon>
        <taxon>Tineoidea</taxon>
        <taxon>Psychidae</taxon>
        <taxon>Oiketicinae</taxon>
        <taxon>Eumeta</taxon>
    </lineage>
</organism>
<dbReference type="EMBL" id="BGZK01000488">
    <property type="protein sequence ID" value="GBP46727.1"/>
    <property type="molecule type" value="Genomic_DNA"/>
</dbReference>
<evidence type="ECO:0000313" key="2">
    <source>
        <dbReference type="EMBL" id="GBP46727.1"/>
    </source>
</evidence>
<protein>
    <submittedName>
        <fullName evidence="2">Uncharacterized protein</fullName>
    </submittedName>
</protein>
<feature type="region of interest" description="Disordered" evidence="1">
    <location>
        <begin position="43"/>
        <end position="78"/>
    </location>
</feature>
<gene>
    <name evidence="2" type="ORF">EVAR_86980_1</name>
</gene>